<proteinExistence type="predicted"/>
<evidence type="ECO:0000313" key="4">
    <source>
        <dbReference type="EMBL" id="CAF3554470.1"/>
    </source>
</evidence>
<protein>
    <submittedName>
        <fullName evidence="2">Uncharacterized protein</fullName>
    </submittedName>
</protein>
<dbReference type="EMBL" id="CAJOBA010031857">
    <property type="protein sequence ID" value="CAF3961121.1"/>
    <property type="molecule type" value="Genomic_DNA"/>
</dbReference>
<gene>
    <name evidence="2" type="ORF">GPM918_LOCUS1992</name>
    <name evidence="3" type="ORF">OVA965_LOCUS21678</name>
    <name evidence="4" type="ORF">SRO942_LOCUS1992</name>
    <name evidence="5" type="ORF">TMI583_LOCUS22385</name>
</gene>
<feature type="compositionally biased region" description="Low complexity" evidence="1">
    <location>
        <begin position="28"/>
        <end position="46"/>
    </location>
</feature>
<evidence type="ECO:0000313" key="3">
    <source>
        <dbReference type="EMBL" id="CAF1152549.1"/>
    </source>
</evidence>
<dbReference type="Proteomes" id="UP000663829">
    <property type="component" value="Unassembled WGS sequence"/>
</dbReference>
<dbReference type="EMBL" id="CAJNOK010011961">
    <property type="protein sequence ID" value="CAF1152549.1"/>
    <property type="molecule type" value="Genomic_DNA"/>
</dbReference>
<evidence type="ECO:0000313" key="6">
    <source>
        <dbReference type="Proteomes" id="UP000663829"/>
    </source>
</evidence>
<comment type="caution">
    <text evidence="2">The sequence shown here is derived from an EMBL/GenBank/DDBJ whole genome shotgun (WGS) entry which is preliminary data.</text>
</comment>
<dbReference type="Proteomes" id="UP000682733">
    <property type="component" value="Unassembled WGS sequence"/>
</dbReference>
<feature type="region of interest" description="Disordered" evidence="1">
    <location>
        <begin position="28"/>
        <end position="57"/>
    </location>
</feature>
<evidence type="ECO:0000313" key="2">
    <source>
        <dbReference type="EMBL" id="CAF0772254.1"/>
    </source>
</evidence>
<dbReference type="EMBL" id="CAJNOQ010000206">
    <property type="protein sequence ID" value="CAF0772254.1"/>
    <property type="molecule type" value="Genomic_DNA"/>
</dbReference>
<name>A0A813QSI9_9BILA</name>
<reference evidence="2" key="1">
    <citation type="submission" date="2021-02" db="EMBL/GenBank/DDBJ databases">
        <authorList>
            <person name="Nowell W R."/>
        </authorList>
    </citation>
    <scope>NUCLEOTIDE SEQUENCE</scope>
</reference>
<organism evidence="2 6">
    <name type="scientific">Didymodactylos carnosus</name>
    <dbReference type="NCBI Taxonomy" id="1234261"/>
    <lineage>
        <taxon>Eukaryota</taxon>
        <taxon>Metazoa</taxon>
        <taxon>Spiralia</taxon>
        <taxon>Gnathifera</taxon>
        <taxon>Rotifera</taxon>
        <taxon>Eurotatoria</taxon>
        <taxon>Bdelloidea</taxon>
        <taxon>Philodinida</taxon>
        <taxon>Philodinidae</taxon>
        <taxon>Didymodactylos</taxon>
    </lineage>
</organism>
<dbReference type="Proteomes" id="UP000681722">
    <property type="component" value="Unassembled WGS sequence"/>
</dbReference>
<dbReference type="AlphaFoldDB" id="A0A813QSI9"/>
<keyword evidence="6" id="KW-1185">Reference proteome</keyword>
<dbReference type="EMBL" id="CAJOBC010000206">
    <property type="protein sequence ID" value="CAF3554470.1"/>
    <property type="molecule type" value="Genomic_DNA"/>
</dbReference>
<dbReference type="Proteomes" id="UP000677228">
    <property type="component" value="Unassembled WGS sequence"/>
</dbReference>
<accession>A0A813QSI9</accession>
<sequence length="69" mass="7373">MIQDSTSIETMNNPVCLSSSSLNALQNLKPWSPSLSSNTTSSSPMASEDEDTNKKAFSSNLLSVKTVGY</sequence>
<evidence type="ECO:0000313" key="5">
    <source>
        <dbReference type="EMBL" id="CAF3961121.1"/>
    </source>
</evidence>
<evidence type="ECO:0000256" key="1">
    <source>
        <dbReference type="SAM" id="MobiDB-lite"/>
    </source>
</evidence>